<evidence type="ECO:0000256" key="6">
    <source>
        <dbReference type="ARBA" id="ARBA00023136"/>
    </source>
</evidence>
<comment type="similarity">
    <text evidence="2">Belongs to the DsbD family.</text>
</comment>
<evidence type="ECO:0000259" key="8">
    <source>
        <dbReference type="Pfam" id="PF02683"/>
    </source>
</evidence>
<dbReference type="RefSeq" id="WP_340275717.1">
    <property type="nucleotide sequence ID" value="NZ_JBAKIA010000012.1"/>
</dbReference>
<feature type="transmembrane region" description="Helical" evidence="7">
    <location>
        <begin position="90"/>
        <end position="110"/>
    </location>
</feature>
<feature type="transmembrane region" description="Helical" evidence="7">
    <location>
        <begin position="6"/>
        <end position="34"/>
    </location>
</feature>
<keyword evidence="4" id="KW-0201">Cytochrome c-type biogenesis</keyword>
<organism evidence="9 10">
    <name type="scientific">Roseibium algae</name>
    <dbReference type="NCBI Taxonomy" id="3123038"/>
    <lineage>
        <taxon>Bacteria</taxon>
        <taxon>Pseudomonadati</taxon>
        <taxon>Pseudomonadota</taxon>
        <taxon>Alphaproteobacteria</taxon>
        <taxon>Hyphomicrobiales</taxon>
        <taxon>Stappiaceae</taxon>
        <taxon>Roseibium</taxon>
    </lineage>
</organism>
<evidence type="ECO:0000313" key="9">
    <source>
        <dbReference type="EMBL" id="MEJ8475586.1"/>
    </source>
</evidence>
<feature type="transmembrane region" description="Helical" evidence="7">
    <location>
        <begin position="131"/>
        <end position="159"/>
    </location>
</feature>
<dbReference type="Proteomes" id="UP001385499">
    <property type="component" value="Unassembled WGS sequence"/>
</dbReference>
<proteinExistence type="inferred from homology"/>
<dbReference type="InterPro" id="IPR051790">
    <property type="entry name" value="Cytochrome_c-biogenesis_DsbD"/>
</dbReference>
<feature type="transmembrane region" description="Helical" evidence="7">
    <location>
        <begin position="165"/>
        <end position="189"/>
    </location>
</feature>
<dbReference type="PANTHER" id="PTHR31272:SF4">
    <property type="entry name" value="CYTOCHROME C-TYPE BIOGENESIS PROTEIN HI_1454-RELATED"/>
    <property type="match status" value="1"/>
</dbReference>
<dbReference type="InterPro" id="IPR003834">
    <property type="entry name" value="Cyt_c_assmbl_TM_dom"/>
</dbReference>
<accession>A0ABU8TN50</accession>
<dbReference type="Pfam" id="PF02683">
    <property type="entry name" value="DsbD_TM"/>
    <property type="match status" value="1"/>
</dbReference>
<gene>
    <name evidence="9" type="ORF">V6575_15950</name>
</gene>
<feature type="domain" description="Cytochrome C biogenesis protein transmembrane" evidence="8">
    <location>
        <begin position="7"/>
        <end position="223"/>
    </location>
</feature>
<keyword evidence="5 7" id="KW-1133">Transmembrane helix</keyword>
<comment type="subcellular location">
    <subcellularLocation>
        <location evidence="1">Membrane</location>
        <topology evidence="1">Multi-pass membrane protein</topology>
    </subcellularLocation>
</comment>
<evidence type="ECO:0000256" key="7">
    <source>
        <dbReference type="SAM" id="Phobius"/>
    </source>
</evidence>
<protein>
    <submittedName>
        <fullName evidence="9">Cytochrome c biogenesis protein CcdA</fullName>
    </submittedName>
</protein>
<reference evidence="9 10" key="1">
    <citation type="submission" date="2024-02" db="EMBL/GenBank/DDBJ databases">
        <title>Roseibium algae sp. nov., isolated from marine alga (Grateloupia sp.), showing potential in myo-inositol conversion.</title>
        <authorList>
            <person name="Wang Y."/>
        </authorList>
    </citation>
    <scope>NUCLEOTIDE SEQUENCE [LARGE SCALE GENOMIC DNA]</scope>
    <source>
        <strain evidence="9 10">H3510</strain>
    </source>
</reference>
<feature type="transmembrane region" description="Helical" evidence="7">
    <location>
        <begin position="210"/>
        <end position="235"/>
    </location>
</feature>
<keyword evidence="3 7" id="KW-0812">Transmembrane</keyword>
<name>A0ABU8TN50_9HYPH</name>
<dbReference type="EMBL" id="JBAKIA010000012">
    <property type="protein sequence ID" value="MEJ8475586.1"/>
    <property type="molecule type" value="Genomic_DNA"/>
</dbReference>
<feature type="transmembrane region" description="Helical" evidence="7">
    <location>
        <begin position="55"/>
        <end position="84"/>
    </location>
</feature>
<comment type="caution">
    <text evidence="9">The sequence shown here is derived from an EMBL/GenBank/DDBJ whole genome shotgun (WGS) entry which is preliminary data.</text>
</comment>
<evidence type="ECO:0000256" key="5">
    <source>
        <dbReference type="ARBA" id="ARBA00022989"/>
    </source>
</evidence>
<sequence>MLQDVTIWGAVLAGLLSFVSPCVLPLVPPYLGFIAGVSLEQLAGEDDDKAASRRVFFASLAFVAGFTTVFVILGASASFIGQFITQHIQFLGYIAGAAIIVMGLHFLGVFRLGLLYREARVHVEKKPAGFFGAYLIGLAFAFGWTPCIGPVLAAVLFVAGSEDTVAQGAILLCAYAIGLGIPFLLAALFARPFLGFMKRFRKHMGLVEKIMGVVLIITGVLFITGQMAVLSYWLLETFPAFSTIG</sequence>
<evidence type="ECO:0000313" key="10">
    <source>
        <dbReference type="Proteomes" id="UP001385499"/>
    </source>
</evidence>
<dbReference type="PANTHER" id="PTHR31272">
    <property type="entry name" value="CYTOCHROME C-TYPE BIOGENESIS PROTEIN HI_1454-RELATED"/>
    <property type="match status" value="1"/>
</dbReference>
<evidence type="ECO:0000256" key="2">
    <source>
        <dbReference type="ARBA" id="ARBA00006143"/>
    </source>
</evidence>
<evidence type="ECO:0000256" key="1">
    <source>
        <dbReference type="ARBA" id="ARBA00004141"/>
    </source>
</evidence>
<keyword evidence="10" id="KW-1185">Reference proteome</keyword>
<evidence type="ECO:0000256" key="3">
    <source>
        <dbReference type="ARBA" id="ARBA00022692"/>
    </source>
</evidence>
<evidence type="ECO:0000256" key="4">
    <source>
        <dbReference type="ARBA" id="ARBA00022748"/>
    </source>
</evidence>
<keyword evidence="6 7" id="KW-0472">Membrane</keyword>